<reference evidence="2" key="1">
    <citation type="journal article" date="2013" name="Genome Announc.">
        <title>Draft Genome Sequence of Agarivorans albus Strain MKT 106T, an Agarolytic Marine Bacterium.</title>
        <authorList>
            <person name="Yasuike M."/>
            <person name="Nakamura Y."/>
            <person name="Kai W."/>
            <person name="Fujiwara A."/>
            <person name="Fukui Y."/>
            <person name="Satomi M."/>
            <person name="Sano M."/>
        </authorList>
    </citation>
    <scope>NUCLEOTIDE SEQUENCE [LARGE SCALE GENOMIC DNA]</scope>
</reference>
<keyword evidence="1" id="KW-0812">Transmembrane</keyword>
<keyword evidence="3" id="KW-1185">Reference proteome</keyword>
<accession>R9PSW0</accession>
<gene>
    <name evidence="2" type="ORF">AALB_1436</name>
</gene>
<keyword evidence="1" id="KW-0472">Membrane</keyword>
<protein>
    <submittedName>
        <fullName evidence="2">Uncharacterized protein</fullName>
    </submittedName>
</protein>
<evidence type="ECO:0000313" key="3">
    <source>
        <dbReference type="Proteomes" id="UP000014461"/>
    </source>
</evidence>
<organism evidence="2 3">
    <name type="scientific">Agarivorans albus MKT 106</name>
    <dbReference type="NCBI Taxonomy" id="1331007"/>
    <lineage>
        <taxon>Bacteria</taxon>
        <taxon>Pseudomonadati</taxon>
        <taxon>Pseudomonadota</taxon>
        <taxon>Gammaproteobacteria</taxon>
        <taxon>Alteromonadales</taxon>
        <taxon>Alteromonadaceae</taxon>
        <taxon>Agarivorans</taxon>
    </lineage>
</organism>
<dbReference type="STRING" id="1331007.AALB_1436"/>
<dbReference type="Proteomes" id="UP000014461">
    <property type="component" value="Unassembled WGS sequence"/>
</dbReference>
<sequence length="38" mass="4322">MSKLILTMKQQEIYLSISGCYAAFQLFYLANSGSIIFK</sequence>
<proteinExistence type="predicted"/>
<keyword evidence="1" id="KW-1133">Transmembrane helix</keyword>
<evidence type="ECO:0000256" key="1">
    <source>
        <dbReference type="SAM" id="Phobius"/>
    </source>
</evidence>
<name>R9PSW0_AGAAL</name>
<dbReference type="AlphaFoldDB" id="R9PSW0"/>
<feature type="transmembrane region" description="Helical" evidence="1">
    <location>
        <begin position="12"/>
        <end position="30"/>
    </location>
</feature>
<evidence type="ECO:0000313" key="2">
    <source>
        <dbReference type="EMBL" id="GAD01356.1"/>
    </source>
</evidence>
<comment type="caution">
    <text evidence="2">The sequence shown here is derived from an EMBL/GenBank/DDBJ whole genome shotgun (WGS) entry which is preliminary data.</text>
</comment>
<dbReference type="EMBL" id="BARX01000007">
    <property type="protein sequence ID" value="GAD01356.1"/>
    <property type="molecule type" value="Genomic_DNA"/>
</dbReference>